<dbReference type="SUPFAM" id="SSF55729">
    <property type="entry name" value="Acyl-CoA N-acyltransferases (Nat)"/>
    <property type="match status" value="1"/>
</dbReference>
<dbReference type="Gene3D" id="3.40.630.30">
    <property type="match status" value="1"/>
</dbReference>
<dbReference type="InParanoid" id="F7Q215"/>
<sequence length="160" mass="18474">MAVQVRLATERDIEVVLKVLNKATTHLINKGINQWEYPWVASIIKADILEENVYVLEQNQCVIGTFSIKKVEKKYPIKDPNGNYLYRIALLPNLQGKSIGKVVINYVKKIALSNTIYLDCYYGNNKLRNFYMNCGLLYIGDYPEHDYYISVYKITPINNG</sequence>
<dbReference type="Pfam" id="PF00583">
    <property type="entry name" value="Acetyltransf_1"/>
    <property type="match status" value="1"/>
</dbReference>
<feature type="domain" description="N-acetyltransferase" evidence="1">
    <location>
        <begin position="3"/>
        <end position="158"/>
    </location>
</feature>
<dbReference type="EMBL" id="AFNU02000005">
    <property type="protein sequence ID" value="ERJ12177.1"/>
    <property type="molecule type" value="Genomic_DNA"/>
</dbReference>
<organism evidence="2 3">
    <name type="scientific">Haloplasma contractile SSD-17B</name>
    <dbReference type="NCBI Taxonomy" id="1033810"/>
    <lineage>
        <taxon>Bacteria</taxon>
        <taxon>Bacillati</taxon>
        <taxon>Mycoplasmatota</taxon>
        <taxon>Mollicutes</taxon>
        <taxon>Haloplasmatales</taxon>
        <taxon>Haloplasmataceae</taxon>
        <taxon>Haloplasma</taxon>
    </lineage>
</organism>
<dbReference type="CDD" id="cd04301">
    <property type="entry name" value="NAT_SF"/>
    <property type="match status" value="1"/>
</dbReference>
<keyword evidence="3" id="KW-1185">Reference proteome</keyword>
<gene>
    <name evidence="2" type="ORF">HLPCO_001704</name>
</gene>
<protein>
    <submittedName>
        <fullName evidence="2">N-acetyltransferase GCN5 protein</fullName>
    </submittedName>
</protein>
<evidence type="ECO:0000313" key="3">
    <source>
        <dbReference type="Proteomes" id="UP000005707"/>
    </source>
</evidence>
<dbReference type="OrthoDB" id="6382410at2"/>
<dbReference type="PROSITE" id="PS51186">
    <property type="entry name" value="GNAT"/>
    <property type="match status" value="1"/>
</dbReference>
<evidence type="ECO:0000259" key="1">
    <source>
        <dbReference type="PROSITE" id="PS51186"/>
    </source>
</evidence>
<reference evidence="2 3" key="1">
    <citation type="journal article" date="2011" name="J. Bacteriol.">
        <title>Genome sequence of Haloplasma contractile, an unusual contractile bacterium from a deep-sea anoxic brine lake.</title>
        <authorList>
            <person name="Antunes A."/>
            <person name="Alam I."/>
            <person name="El Dorry H."/>
            <person name="Siam R."/>
            <person name="Robertson A."/>
            <person name="Bajic V.B."/>
            <person name="Stingl U."/>
        </authorList>
    </citation>
    <scope>NUCLEOTIDE SEQUENCE [LARGE SCALE GENOMIC DNA]</scope>
    <source>
        <strain evidence="2 3">SSD-17B</strain>
    </source>
</reference>
<comment type="caution">
    <text evidence="2">The sequence shown here is derived from an EMBL/GenBank/DDBJ whole genome shotgun (WGS) entry which is preliminary data.</text>
</comment>
<dbReference type="STRING" id="1033810.HLPCO_001704"/>
<dbReference type="RefSeq" id="WP_008825178.1">
    <property type="nucleotide sequence ID" value="NZ_AFNU02000005.1"/>
</dbReference>
<dbReference type="Proteomes" id="UP000005707">
    <property type="component" value="Unassembled WGS sequence"/>
</dbReference>
<evidence type="ECO:0000313" key="2">
    <source>
        <dbReference type="EMBL" id="ERJ12177.1"/>
    </source>
</evidence>
<proteinExistence type="predicted"/>
<dbReference type="GO" id="GO:0016747">
    <property type="term" value="F:acyltransferase activity, transferring groups other than amino-acyl groups"/>
    <property type="evidence" value="ECO:0007669"/>
    <property type="project" value="InterPro"/>
</dbReference>
<reference evidence="2 3" key="2">
    <citation type="journal article" date="2013" name="PLoS ONE">
        <title>INDIGO - INtegrated Data Warehouse of MIcrobial GenOmes with Examples from the Red Sea Extremophiles.</title>
        <authorList>
            <person name="Alam I."/>
            <person name="Antunes A."/>
            <person name="Kamau A.A."/>
            <person name="Ba Alawi W."/>
            <person name="Kalkatawi M."/>
            <person name="Stingl U."/>
            <person name="Bajic V.B."/>
        </authorList>
    </citation>
    <scope>NUCLEOTIDE SEQUENCE [LARGE SCALE GENOMIC DNA]</scope>
    <source>
        <strain evidence="2 3">SSD-17B</strain>
    </source>
</reference>
<dbReference type="eggNOG" id="COG0456">
    <property type="taxonomic scope" value="Bacteria"/>
</dbReference>
<name>F7Q215_9MOLU</name>
<dbReference type="AlphaFoldDB" id="F7Q215"/>
<dbReference type="InterPro" id="IPR016181">
    <property type="entry name" value="Acyl_CoA_acyltransferase"/>
</dbReference>
<accession>F7Q215</accession>
<dbReference type="InterPro" id="IPR000182">
    <property type="entry name" value="GNAT_dom"/>
</dbReference>